<name>A0AAV2YQ64_9STRA</name>
<reference evidence="2" key="1">
    <citation type="submission" date="2022-11" db="EMBL/GenBank/DDBJ databases">
        <authorList>
            <person name="Morgan W.R."/>
            <person name="Tartar A."/>
        </authorList>
    </citation>
    <scope>NUCLEOTIDE SEQUENCE</scope>
    <source>
        <strain evidence="2">ARSEF 373</strain>
    </source>
</reference>
<evidence type="ECO:0000259" key="1">
    <source>
        <dbReference type="Pfam" id="PF25536"/>
    </source>
</evidence>
<keyword evidence="3" id="KW-1185">Reference proteome</keyword>
<dbReference type="PANTHER" id="PTHR38566">
    <property type="entry name" value="RNA_LIG_T4_1 DOMAIN-CONTAINING PROTEIN"/>
    <property type="match status" value="1"/>
</dbReference>
<dbReference type="Pfam" id="PF25536">
    <property type="entry name" value="DUF7920"/>
    <property type="match status" value="1"/>
</dbReference>
<accession>A0AAV2YQ64</accession>
<sequence>MPTQTTPSTMGFAPPHASLSDEVREVLDALMRGETDTQLQPEWAPHMAKGLEQVEAFLQMHHSDMASFESLAARDSASWAEHVKHAEDEADFNARMRPVQESLEVQLKLHDLKVGRPGRPDDSVYQKSEYARKRMPRGNCVAEWTSPETQQTYWFPVVRAYRKFTGHEDGGETKGKLETEVLSKFFTKSLNDARTVITTTKENGEAAHLAVLKRADGQYLYAVGSKNTHMIVTSADDIEAACEAVTRGSNGGNPYVAAAVLGKAVLNMLDQLTPANRQFLCEFLWQTRLTASFEVLCPDHQHVQLLDYLTENTPVFYGFSFAAMEPPAGADICINPVLPYVLMRHLGVRTVQFRVLDYTPDTVAAALHDIKHTHQHEGAVNLLLDENACVIGLEKYKTVWYVCLRAIREKAKRCVNTIMSKKENQRKTLEIALDETKKQMRKRFKSIKVFLDLTPEICDAYCTLGENFVEYLTLTRLATADAKEKEELRKSVGDMFPIVWKEVLEATNTDDRIGAMRDTVQ</sequence>
<gene>
    <name evidence="2" type="ORF">N0F65_002153</name>
</gene>
<feature type="domain" description="DUF7920" evidence="1">
    <location>
        <begin position="195"/>
        <end position="406"/>
    </location>
</feature>
<dbReference type="InterPro" id="IPR057680">
    <property type="entry name" value="DUF7920"/>
</dbReference>
<organism evidence="2 3">
    <name type="scientific">Lagenidium giganteum</name>
    <dbReference type="NCBI Taxonomy" id="4803"/>
    <lineage>
        <taxon>Eukaryota</taxon>
        <taxon>Sar</taxon>
        <taxon>Stramenopiles</taxon>
        <taxon>Oomycota</taxon>
        <taxon>Peronosporomycetes</taxon>
        <taxon>Pythiales</taxon>
        <taxon>Pythiaceae</taxon>
    </lineage>
</organism>
<dbReference type="PANTHER" id="PTHR38566:SF1">
    <property type="entry name" value="CHROMOSOME UNDETERMINED SCAFFOLD_18, WHOLE GENOME SHOTGUN SEQUENCE"/>
    <property type="match status" value="1"/>
</dbReference>
<protein>
    <recommendedName>
        <fullName evidence="1">DUF7920 domain-containing protein</fullName>
    </recommendedName>
</protein>
<dbReference type="Proteomes" id="UP001146120">
    <property type="component" value="Unassembled WGS sequence"/>
</dbReference>
<comment type="caution">
    <text evidence="2">The sequence shown here is derived from an EMBL/GenBank/DDBJ whole genome shotgun (WGS) entry which is preliminary data.</text>
</comment>
<proteinExistence type="predicted"/>
<reference evidence="2" key="2">
    <citation type="journal article" date="2023" name="Microbiol Resour">
        <title>Decontamination and Annotation of the Draft Genome Sequence of the Oomycete Lagenidium giganteum ARSEF 373.</title>
        <authorList>
            <person name="Morgan W.R."/>
            <person name="Tartar A."/>
        </authorList>
    </citation>
    <scope>NUCLEOTIDE SEQUENCE</scope>
    <source>
        <strain evidence="2">ARSEF 373</strain>
    </source>
</reference>
<dbReference type="EMBL" id="DAKRPA010000203">
    <property type="protein sequence ID" value="DAZ95468.1"/>
    <property type="molecule type" value="Genomic_DNA"/>
</dbReference>
<dbReference type="AlphaFoldDB" id="A0AAV2YQ64"/>
<evidence type="ECO:0000313" key="2">
    <source>
        <dbReference type="EMBL" id="DAZ95468.1"/>
    </source>
</evidence>
<evidence type="ECO:0000313" key="3">
    <source>
        <dbReference type="Proteomes" id="UP001146120"/>
    </source>
</evidence>